<evidence type="ECO:0000313" key="5">
    <source>
        <dbReference type="Proteomes" id="UP000275385"/>
    </source>
</evidence>
<keyword evidence="5" id="KW-1185">Reference proteome</keyword>
<comment type="caution">
    <text evidence="4">The sequence shown here is derived from an EMBL/GenBank/DDBJ whole genome shotgun (WGS) entry which is preliminary data.</text>
</comment>
<organism evidence="4 5">
    <name type="scientific">Coniochaeta pulveracea</name>
    <dbReference type="NCBI Taxonomy" id="177199"/>
    <lineage>
        <taxon>Eukaryota</taxon>
        <taxon>Fungi</taxon>
        <taxon>Dikarya</taxon>
        <taxon>Ascomycota</taxon>
        <taxon>Pezizomycotina</taxon>
        <taxon>Sordariomycetes</taxon>
        <taxon>Sordariomycetidae</taxon>
        <taxon>Coniochaetales</taxon>
        <taxon>Coniochaetaceae</taxon>
        <taxon>Coniochaeta</taxon>
    </lineage>
</organism>
<evidence type="ECO:0000256" key="2">
    <source>
        <dbReference type="SAM" id="SignalP"/>
    </source>
</evidence>
<dbReference type="Pfam" id="PF24870">
    <property type="entry name" value="DUF7735"/>
    <property type="match status" value="1"/>
</dbReference>
<evidence type="ECO:0000313" key="4">
    <source>
        <dbReference type="EMBL" id="RKU48849.1"/>
    </source>
</evidence>
<evidence type="ECO:0000259" key="3">
    <source>
        <dbReference type="Pfam" id="PF24870"/>
    </source>
</evidence>
<evidence type="ECO:0000256" key="1">
    <source>
        <dbReference type="SAM" id="MobiDB-lite"/>
    </source>
</evidence>
<dbReference type="InterPro" id="IPR056637">
    <property type="entry name" value="DUF7735"/>
</dbReference>
<name>A0A420YLU9_9PEZI</name>
<gene>
    <name evidence="4" type="ORF">DL546_007655</name>
</gene>
<feature type="region of interest" description="Disordered" evidence="1">
    <location>
        <begin position="153"/>
        <end position="225"/>
    </location>
</feature>
<dbReference type="AlphaFoldDB" id="A0A420YLU9"/>
<reference evidence="4 5" key="1">
    <citation type="submission" date="2018-08" db="EMBL/GenBank/DDBJ databases">
        <title>Draft genome of the lignicolous fungus Coniochaeta pulveracea.</title>
        <authorList>
            <person name="Borstlap C.J."/>
            <person name="De Witt R.N."/>
            <person name="Botha A."/>
            <person name="Volschenk H."/>
        </authorList>
    </citation>
    <scope>NUCLEOTIDE SEQUENCE [LARGE SCALE GENOMIC DNA]</scope>
    <source>
        <strain evidence="4 5">CAB683</strain>
    </source>
</reference>
<feature type="chain" id="PRO_5019384850" description="DUF7735 domain-containing protein" evidence="2">
    <location>
        <begin position="18"/>
        <end position="248"/>
    </location>
</feature>
<feature type="compositionally biased region" description="Low complexity" evidence="1">
    <location>
        <begin position="153"/>
        <end position="221"/>
    </location>
</feature>
<proteinExistence type="predicted"/>
<dbReference type="OrthoDB" id="3561078at2759"/>
<dbReference type="Proteomes" id="UP000275385">
    <property type="component" value="Unassembled WGS sequence"/>
</dbReference>
<accession>A0A420YLU9</accession>
<protein>
    <recommendedName>
        <fullName evidence="3">DUF7735 domain-containing protein</fullName>
    </recommendedName>
</protein>
<keyword evidence="2" id="KW-0732">Signal</keyword>
<feature type="signal peptide" evidence="2">
    <location>
        <begin position="1"/>
        <end position="17"/>
    </location>
</feature>
<dbReference type="EMBL" id="QVQW01000003">
    <property type="protein sequence ID" value="RKU48849.1"/>
    <property type="molecule type" value="Genomic_DNA"/>
</dbReference>
<dbReference type="STRING" id="177199.A0A420YLU9"/>
<sequence length="248" mass="23816">MLTQRFLVSLLPVLAAADALHPALLAARGGVELLNRQADATPTGADPSETGSGSAKDCASAILSVVTSVPSPPPEYLSWAATVSVTDPCHFSIPSSLSSAFKSYESEAVSWYSAHSSELSSALSQCPQYSSVASGGAIPTNFCTGGGGGAGLTSSDAGTSGTMTTEAGTETTGSAETTVAAGSSGAAGTTGGAETTGASGSKTSSGASGSKTSSASSTSATPNAGHRENGLVGAVVAAVGFVGVVAAL</sequence>
<feature type="domain" description="DUF7735" evidence="3">
    <location>
        <begin position="86"/>
        <end position="129"/>
    </location>
</feature>